<feature type="compositionally biased region" description="Low complexity" evidence="1">
    <location>
        <begin position="31"/>
        <end position="41"/>
    </location>
</feature>
<feature type="compositionally biased region" description="Low complexity" evidence="1">
    <location>
        <begin position="96"/>
        <end position="106"/>
    </location>
</feature>
<feature type="compositionally biased region" description="Low complexity" evidence="1">
    <location>
        <begin position="857"/>
        <end position="871"/>
    </location>
</feature>
<dbReference type="Proteomes" id="UP000780801">
    <property type="component" value="Unassembled WGS sequence"/>
</dbReference>
<proteinExistence type="predicted"/>
<feature type="compositionally biased region" description="Acidic residues" evidence="1">
    <location>
        <begin position="623"/>
        <end position="638"/>
    </location>
</feature>
<accession>A0A9P6KCC5</accession>
<evidence type="ECO:0000313" key="2">
    <source>
        <dbReference type="EMBL" id="KAF9580209.1"/>
    </source>
</evidence>
<feature type="compositionally biased region" description="Acidic residues" evidence="1">
    <location>
        <begin position="415"/>
        <end position="435"/>
    </location>
</feature>
<feature type="compositionally biased region" description="Low complexity" evidence="1">
    <location>
        <begin position="239"/>
        <end position="258"/>
    </location>
</feature>
<dbReference type="Gene3D" id="3.40.50.11350">
    <property type="match status" value="1"/>
</dbReference>
<dbReference type="EMBL" id="JAABOA010002213">
    <property type="protein sequence ID" value="KAF9580209.1"/>
    <property type="molecule type" value="Genomic_DNA"/>
</dbReference>
<feature type="region of interest" description="Disordered" evidence="1">
    <location>
        <begin position="85"/>
        <end position="122"/>
    </location>
</feature>
<feature type="region of interest" description="Disordered" evidence="1">
    <location>
        <begin position="19"/>
        <end position="64"/>
    </location>
</feature>
<gene>
    <name evidence="2" type="ORF">BGW38_003244</name>
</gene>
<keyword evidence="3" id="KW-1185">Reference proteome</keyword>
<feature type="compositionally biased region" description="Acidic residues" evidence="1">
    <location>
        <begin position="347"/>
        <end position="376"/>
    </location>
</feature>
<dbReference type="PANTHER" id="PTHR36050:SF1">
    <property type="entry name" value="O-FUCOSYLTRANSFERASE 30"/>
    <property type="match status" value="1"/>
</dbReference>
<dbReference type="AlphaFoldDB" id="A0A9P6KCC5"/>
<feature type="compositionally biased region" description="Low complexity" evidence="1">
    <location>
        <begin position="895"/>
        <end position="922"/>
    </location>
</feature>
<feature type="compositionally biased region" description="Polar residues" evidence="1">
    <location>
        <begin position="843"/>
        <end position="854"/>
    </location>
</feature>
<name>A0A9P6KCC5_9FUNG</name>
<protein>
    <submittedName>
        <fullName evidence="2">Uncharacterized protein</fullName>
    </submittedName>
</protein>
<feature type="compositionally biased region" description="Acidic residues" evidence="1">
    <location>
        <begin position="386"/>
        <end position="407"/>
    </location>
</feature>
<evidence type="ECO:0000256" key="1">
    <source>
        <dbReference type="SAM" id="MobiDB-lite"/>
    </source>
</evidence>
<feature type="compositionally biased region" description="Polar residues" evidence="1">
    <location>
        <begin position="603"/>
        <end position="619"/>
    </location>
</feature>
<reference evidence="2" key="1">
    <citation type="journal article" date="2020" name="Fungal Divers.">
        <title>Resolving the Mortierellaceae phylogeny through synthesis of multi-gene phylogenetics and phylogenomics.</title>
        <authorList>
            <person name="Vandepol N."/>
            <person name="Liber J."/>
            <person name="Desiro A."/>
            <person name="Na H."/>
            <person name="Kennedy M."/>
            <person name="Barry K."/>
            <person name="Grigoriev I.V."/>
            <person name="Miller A.N."/>
            <person name="O'Donnell K."/>
            <person name="Stajich J.E."/>
            <person name="Bonito G."/>
        </authorList>
    </citation>
    <scope>NUCLEOTIDE SEQUENCE</scope>
    <source>
        <strain evidence="2">KOD1015</strain>
    </source>
</reference>
<dbReference type="OrthoDB" id="1882547at2759"/>
<dbReference type="PANTHER" id="PTHR36050">
    <property type="entry name" value="O-FUCOSYLTRANSFERASE 30"/>
    <property type="match status" value="1"/>
</dbReference>
<organism evidence="2 3">
    <name type="scientific">Lunasporangiospora selenospora</name>
    <dbReference type="NCBI Taxonomy" id="979761"/>
    <lineage>
        <taxon>Eukaryota</taxon>
        <taxon>Fungi</taxon>
        <taxon>Fungi incertae sedis</taxon>
        <taxon>Mucoromycota</taxon>
        <taxon>Mortierellomycotina</taxon>
        <taxon>Mortierellomycetes</taxon>
        <taxon>Mortierellales</taxon>
        <taxon>Mortierellaceae</taxon>
        <taxon>Lunasporangiospora</taxon>
    </lineage>
</organism>
<feature type="region of interest" description="Disordered" evidence="1">
    <location>
        <begin position="843"/>
        <end position="873"/>
    </location>
</feature>
<feature type="non-terminal residue" evidence="2">
    <location>
        <position position="1050"/>
    </location>
</feature>
<feature type="compositionally biased region" description="Basic and acidic residues" evidence="1">
    <location>
        <begin position="107"/>
        <end position="122"/>
    </location>
</feature>
<evidence type="ECO:0000313" key="3">
    <source>
        <dbReference type="Proteomes" id="UP000780801"/>
    </source>
</evidence>
<sequence length="1050" mass="119564">LPKSFSLVPRVFGTQTREDAELLEHSYIGPQQQQQQQQQQQSPPTVFGGQHENGGGEGNSGSSGLNYLLEQRRLLENVQLEPLPRPMIASYRPGYSSSEPHPSDSNSNKDREKEEQTNREPSTKFLTFLPHSGFHNQRSELENALLLARLLNRTLIMPKVYLGPPMPWLTFPQLHSRLLYQTKIGLEHCRAIIETPEYESKDNSKDKTRKQKNKDSKKPANNNSSSKQKNSQQDEKKQQQQQQQQPQTPPSDLLQQPQHVMVEEQGKQLGKPTDTPIREQLSPISIPAKENTVFEGWPNLQQESNDHQTQEPFQPSETSAEETESPSDTMVTEDTTDNDTLTNDDFNVGEDDSSEDGAASDEEIPSWIEESDDDDQTQASIATGDNVEDIMDIDVDFEDEESTDQDVDNWNQIREEEDTEIDGDADEEDVEEDFNDTQVGIVDDEDEDYDDRGIDDGDMPSFQRGWNPTEFWASQDRYPGQRSRLHHHHRNRANGRFLSQQTLSEASLPLYRHLDPIKPQENTVKILKRSISTDQDLRAAGEVAGENRPPSEPEAIVGTQYHHQETFVQKMPDEYVRILTRESMSMEYLETRFYLKAREEDFTNTTTPGPSDATTSANTKDGEGEEESEAELTNDDGNDNEHEQEQEQEGDGSGDEKQKKVPPPLLRTVGDVLFFEDTNLYDYRFTENPNAPESVRTRSKYGQEFTIDWLKQRPERLIHLGSIFGTGRVSIDSLQSKSWHLMIRDHLILGTEILQTTSQKIVDKISGTVYERDERDTIHIGNDFQDGLSHYSTQEPPPMLLDPLEPGFVGIHIRMSDGHFSLSARETIENIRQELMWQVGIQDPTQSDPVNQHQDSLRPLPLSSGSGRGRSVTLRKPHLSIEQCRARAQNHRQSAQAQMQREYAQAQQQQIQSSQAPGSPQPNKQSGQQHAFDATSHEEQTSSESLRRSNGRYTPIYLATDAHHPRANPIFDRLFDTFECIFTLEDFEEDLEELYQFRNPEDGARMAKFLIPMVDAMVVAKAAAFFGTPASTFSNYIQKQLRPAYTGLYD</sequence>
<feature type="compositionally biased region" description="Low complexity" evidence="1">
    <location>
        <begin position="219"/>
        <end position="231"/>
    </location>
</feature>
<feature type="region of interest" description="Disordered" evidence="1">
    <location>
        <begin position="601"/>
        <end position="663"/>
    </location>
</feature>
<comment type="caution">
    <text evidence="2">The sequence shown here is derived from an EMBL/GenBank/DDBJ whole genome shotgun (WGS) entry which is preliminary data.</text>
</comment>
<feature type="region of interest" description="Disordered" evidence="1">
    <location>
        <begin position="885"/>
        <end position="950"/>
    </location>
</feature>
<feature type="region of interest" description="Disordered" evidence="1">
    <location>
        <begin position="198"/>
        <end position="462"/>
    </location>
</feature>
<feature type="compositionally biased region" description="Gly residues" evidence="1">
    <location>
        <begin position="51"/>
        <end position="61"/>
    </location>
</feature>